<dbReference type="PANTHER" id="PTHR24198">
    <property type="entry name" value="ANKYRIN REPEAT AND PROTEIN KINASE DOMAIN-CONTAINING PROTEIN"/>
    <property type="match status" value="1"/>
</dbReference>
<dbReference type="SMART" id="SM00248">
    <property type="entry name" value="ANK"/>
    <property type="match status" value="10"/>
</dbReference>
<evidence type="ECO:0000313" key="5">
    <source>
        <dbReference type="Proteomes" id="UP000683360"/>
    </source>
</evidence>
<dbReference type="Gene3D" id="1.25.40.20">
    <property type="entry name" value="Ankyrin repeat-containing domain"/>
    <property type="match status" value="3"/>
</dbReference>
<sequence length="1072" mass="125060">MSAAFIAAYNGNEHALKCLLDNGADPYFKVYFSYTMNRRFESDILQKCKYMYFCGYNILHIASQNGHIHSVKMLVERFNDEIMSTRNDMNLTAFEIAAENGHTEIVAYMLHRTSSASLISLHHAAENGHSNIVLLLLKYGVMDTCLPCNGSLYWIPDTHNRMQQDFKIKTIFYRFENSSMEEIYSFYDDWYLLTCDTALNAAVRNGHLKVVEMLLNNKRNTLKCTTFDGKSPIMTAVQYNQTAVFEYLLKFEVNINAKCRNTMYSNSPEIYLLGKSEQSSLSNIRCANGMSINHLLVVHGNLDMFKLLYSKNLFYFEDRDNDQATPLHYAFCHCKIYFIIIAIELNLNLNVRSRNGSTPYHSAAICNSLTLKFLWAIYKLIPDTKDVNGLSILQYGSLIAYNHDDIGAFVGLFKIVFDYNHDIQSTDDFGRNFLHYASTNGNYLSFIALLLKALPQGDVNRFILQADTFGQTPVDNLFSSLPKRELIEPFKLPLDCSIASIFCTSCKKNLQKILTPGETFIHVVVQYLQKKKLFQHFNITNYIIQSMKRRRLYPLLILKTYAKDEFQKSISSTPEIVHLLAEFEGPNIADIIFSRENFIKCNGQVSPLHKVIQNDRGKFWMYANENSLSTLVEHHSARKLDFCLDSEGFNILQRAAKGGNIVAVRYLIEKGMDVTVLSRNGDNLLYLTIVSSPVSNYETVPHYYHSSTRIFFRQYFFESGNETHEYVQEEQENGTVDFSETLGYILKVLFELPHTDLEMLKNQLCRSKKSKLGLMHLAASKGFLQFLKICKHLYGVNILNCRDSNNIILYYLAHIYNQDHVTEWMDSIEVHMDPPPPEVESVLLYNIIDNYKIRKRFHWSCRLHYSYRFMHVFRLVYKRCSKFDEQYVVLKNPYLSKMSEHHWILSVNMNHLLKGEVKTYLQNCLTQFDRTCSEKVSILQICMKNDKQLVRYFDRRLRKTIAFGLNDKMPIFQSLFKSRSIRPYYFESLSFWGLIEDHQYRYLELLSVRSDIHSLWIDSFLDKLKTHGVDLQTLSRAFYEELSLDVILNISKMSKTFRKDLHTYILYRKLFR</sequence>
<dbReference type="PROSITE" id="PS50088">
    <property type="entry name" value="ANK_REPEAT"/>
    <property type="match status" value="2"/>
</dbReference>
<dbReference type="InterPro" id="IPR036770">
    <property type="entry name" value="Ankyrin_rpt-contain_sf"/>
</dbReference>
<dbReference type="PROSITE" id="PS50297">
    <property type="entry name" value="ANK_REP_REGION"/>
    <property type="match status" value="2"/>
</dbReference>
<organism evidence="4 5">
    <name type="scientific">Mytilus edulis</name>
    <name type="common">Blue mussel</name>
    <dbReference type="NCBI Taxonomy" id="6550"/>
    <lineage>
        <taxon>Eukaryota</taxon>
        <taxon>Metazoa</taxon>
        <taxon>Spiralia</taxon>
        <taxon>Lophotrochozoa</taxon>
        <taxon>Mollusca</taxon>
        <taxon>Bivalvia</taxon>
        <taxon>Autobranchia</taxon>
        <taxon>Pteriomorphia</taxon>
        <taxon>Mytilida</taxon>
        <taxon>Mytiloidea</taxon>
        <taxon>Mytilidae</taxon>
        <taxon>Mytilinae</taxon>
        <taxon>Mytilus</taxon>
    </lineage>
</organism>
<protein>
    <submittedName>
        <fullName evidence="4">Uncharacterized protein</fullName>
    </submittedName>
</protein>
<proteinExistence type="predicted"/>
<evidence type="ECO:0000256" key="3">
    <source>
        <dbReference type="PROSITE-ProRule" id="PRU00023"/>
    </source>
</evidence>
<keyword evidence="1" id="KW-0677">Repeat</keyword>
<name>A0A8S3PYF0_MYTED</name>
<dbReference type="OrthoDB" id="6175787at2759"/>
<dbReference type="EMBL" id="CAJPWZ010000283">
    <property type="protein sequence ID" value="CAG2189082.1"/>
    <property type="molecule type" value="Genomic_DNA"/>
</dbReference>
<evidence type="ECO:0000256" key="1">
    <source>
        <dbReference type="ARBA" id="ARBA00022737"/>
    </source>
</evidence>
<dbReference type="InterPro" id="IPR002110">
    <property type="entry name" value="Ankyrin_rpt"/>
</dbReference>
<dbReference type="AlphaFoldDB" id="A0A8S3PYF0"/>
<dbReference type="SUPFAM" id="SSF48403">
    <property type="entry name" value="Ankyrin repeat"/>
    <property type="match status" value="3"/>
</dbReference>
<dbReference type="Pfam" id="PF12796">
    <property type="entry name" value="Ank_2"/>
    <property type="match status" value="2"/>
</dbReference>
<evidence type="ECO:0000256" key="2">
    <source>
        <dbReference type="ARBA" id="ARBA00023043"/>
    </source>
</evidence>
<dbReference type="Proteomes" id="UP000683360">
    <property type="component" value="Unassembled WGS sequence"/>
</dbReference>
<reference evidence="4" key="1">
    <citation type="submission" date="2021-03" db="EMBL/GenBank/DDBJ databases">
        <authorList>
            <person name="Bekaert M."/>
        </authorList>
    </citation>
    <scope>NUCLEOTIDE SEQUENCE</scope>
</reference>
<dbReference type="GO" id="GO:0005737">
    <property type="term" value="C:cytoplasm"/>
    <property type="evidence" value="ECO:0007669"/>
    <property type="project" value="TreeGrafter"/>
</dbReference>
<keyword evidence="2 3" id="KW-0040">ANK repeat</keyword>
<keyword evidence="5" id="KW-1185">Reference proteome</keyword>
<evidence type="ECO:0000313" key="4">
    <source>
        <dbReference type="EMBL" id="CAG2189082.1"/>
    </source>
</evidence>
<comment type="caution">
    <text evidence="4">The sequence shown here is derived from an EMBL/GenBank/DDBJ whole genome shotgun (WGS) entry which is preliminary data.</text>
</comment>
<dbReference type="PANTHER" id="PTHR24198:SF165">
    <property type="entry name" value="ANKYRIN REPEAT-CONTAINING PROTEIN-RELATED"/>
    <property type="match status" value="1"/>
</dbReference>
<gene>
    <name evidence="4" type="ORF">MEDL_4465</name>
</gene>
<feature type="repeat" description="ANK" evidence="3">
    <location>
        <begin position="647"/>
        <end position="679"/>
    </location>
</feature>
<accession>A0A8S3PYF0</accession>
<feature type="repeat" description="ANK" evidence="3">
    <location>
        <begin position="228"/>
        <end position="260"/>
    </location>
</feature>